<dbReference type="GO" id="GO:0046872">
    <property type="term" value="F:metal ion binding"/>
    <property type="evidence" value="ECO:0007669"/>
    <property type="project" value="UniProtKB-KW"/>
</dbReference>
<dbReference type="InterPro" id="IPR016454">
    <property type="entry name" value="Cysteine_dSase"/>
</dbReference>
<dbReference type="PIRSF" id="PIRSF005572">
    <property type="entry name" value="NifS"/>
    <property type="match status" value="1"/>
</dbReference>
<feature type="domain" description="Aminotransferase class V" evidence="11">
    <location>
        <begin position="2"/>
        <end position="362"/>
    </location>
</feature>
<dbReference type="Gene3D" id="3.90.1150.10">
    <property type="entry name" value="Aspartate Aminotransferase, domain 1"/>
    <property type="match status" value="1"/>
</dbReference>
<dbReference type="PANTHER" id="PTHR11601">
    <property type="entry name" value="CYSTEINE DESULFURYLASE FAMILY MEMBER"/>
    <property type="match status" value="1"/>
</dbReference>
<dbReference type="EC" id="2.8.1.7" evidence="4"/>
<evidence type="ECO:0000313" key="12">
    <source>
        <dbReference type="EMBL" id="CAA9230673.1"/>
    </source>
</evidence>
<evidence type="ECO:0000256" key="3">
    <source>
        <dbReference type="ARBA" id="ARBA00006490"/>
    </source>
</evidence>
<evidence type="ECO:0000256" key="1">
    <source>
        <dbReference type="ARBA" id="ARBA00001933"/>
    </source>
</evidence>
<comment type="function">
    <text evidence="2">Catalyzes the removal of elemental sulfur atoms from cysteine to produce alanine. Seems to participate in the biosynthesis of the nitrogenase metalloclusters by providing the inorganic sulfur required for the Fe-S core formation.</text>
</comment>
<dbReference type="GO" id="GO:0051536">
    <property type="term" value="F:iron-sulfur cluster binding"/>
    <property type="evidence" value="ECO:0007669"/>
    <property type="project" value="UniProtKB-KW"/>
</dbReference>
<keyword evidence="5 12" id="KW-0808">Transferase</keyword>
<keyword evidence="8" id="KW-0408">Iron</keyword>
<keyword evidence="6" id="KW-0479">Metal-binding</keyword>
<dbReference type="InterPro" id="IPR015424">
    <property type="entry name" value="PyrdxlP-dep_Trfase"/>
</dbReference>
<evidence type="ECO:0000256" key="2">
    <source>
        <dbReference type="ARBA" id="ARBA00003120"/>
    </source>
</evidence>
<dbReference type="Gene3D" id="3.40.640.10">
    <property type="entry name" value="Type I PLP-dependent aspartate aminotransferase-like (Major domain)"/>
    <property type="match status" value="1"/>
</dbReference>
<dbReference type="FunFam" id="3.40.640.10:FF:000084">
    <property type="entry name" value="IscS-like cysteine desulfurase"/>
    <property type="match status" value="1"/>
</dbReference>
<evidence type="ECO:0000259" key="11">
    <source>
        <dbReference type="Pfam" id="PF00266"/>
    </source>
</evidence>
<comment type="similarity">
    <text evidence="3">Belongs to the class-V pyridoxal-phosphate-dependent aminotransferase family. NifS/IscS subfamily.</text>
</comment>
<evidence type="ECO:0000256" key="5">
    <source>
        <dbReference type="ARBA" id="ARBA00022679"/>
    </source>
</evidence>
<keyword evidence="7" id="KW-0663">Pyridoxal phosphate</keyword>
<keyword evidence="9" id="KW-0411">Iron-sulfur</keyword>
<dbReference type="GO" id="GO:0031071">
    <property type="term" value="F:cysteine desulfurase activity"/>
    <property type="evidence" value="ECO:0007669"/>
    <property type="project" value="UniProtKB-EC"/>
</dbReference>
<gene>
    <name evidence="12" type="ORF">AVDCRST_MAG42-1112</name>
</gene>
<organism evidence="12">
    <name type="scientific">uncultured Chthoniobacterales bacterium</name>
    <dbReference type="NCBI Taxonomy" id="1836801"/>
    <lineage>
        <taxon>Bacteria</taxon>
        <taxon>Pseudomonadati</taxon>
        <taxon>Verrucomicrobiota</taxon>
        <taxon>Spartobacteria</taxon>
        <taxon>Chthoniobacterales</taxon>
        <taxon>environmental samples</taxon>
    </lineage>
</organism>
<dbReference type="AlphaFoldDB" id="A0A6J4HRD3"/>
<proteinExistence type="inferred from homology"/>
<reference evidence="12" key="1">
    <citation type="submission" date="2020-02" db="EMBL/GenBank/DDBJ databases">
        <authorList>
            <person name="Meier V. D."/>
        </authorList>
    </citation>
    <scope>NUCLEOTIDE SEQUENCE</scope>
    <source>
        <strain evidence="12">AVDCRST_MAG42</strain>
    </source>
</reference>
<dbReference type="InterPro" id="IPR000192">
    <property type="entry name" value="Aminotrans_V_dom"/>
</dbReference>
<dbReference type="InterPro" id="IPR015421">
    <property type="entry name" value="PyrdxlP-dep_Trfase_major"/>
</dbReference>
<accession>A0A6J4HRD3</accession>
<dbReference type="Pfam" id="PF00266">
    <property type="entry name" value="Aminotran_5"/>
    <property type="match status" value="1"/>
</dbReference>
<dbReference type="PANTHER" id="PTHR11601:SF34">
    <property type="entry name" value="CYSTEINE DESULFURASE"/>
    <property type="match status" value="1"/>
</dbReference>
<evidence type="ECO:0000256" key="10">
    <source>
        <dbReference type="ARBA" id="ARBA00050776"/>
    </source>
</evidence>
<protein>
    <recommendedName>
        <fullName evidence="4">cysteine desulfurase</fullName>
        <ecNumber evidence="4">2.8.1.7</ecNumber>
    </recommendedName>
</protein>
<evidence type="ECO:0000256" key="6">
    <source>
        <dbReference type="ARBA" id="ARBA00022723"/>
    </source>
</evidence>
<evidence type="ECO:0000256" key="8">
    <source>
        <dbReference type="ARBA" id="ARBA00023004"/>
    </source>
</evidence>
<sequence length="390" mass="41798">MIYLDNNATTQLDPAVLEEMLPFLTTAYGNPSSGYGFAAAARDAIHLARERVAALVGCEPGEIVFTSGGTEASNAALHSALQLDAQRRHIVTTAVEHSATYRYCEHLAKHGYSVTFVAVDRDGNLDLAALEKAIRPDTAIVSAMWANNETGVLFPIEQIADVARGQRVLFHTDAVQAAGKVPMRLRDVSVQYASFSAHKLHGPKGVGALYLSRRAVFRPMLIGGGQEDGRRSGTENVAAIVGFGKAAELAANSLGEMQARVRATRDRFEDVLLREVPDTFVNGNREARVPNTASLSFAGIEAQAALMLLDQQGICCSAGSACHTASLQPSRVLAAMQLNEERINGSLRFSFSRLNTDAEVDRALQIIPRAMGKLRALAGPRASRGESLAV</sequence>
<comment type="catalytic activity">
    <reaction evidence="10">
        <text>(sulfur carrier)-H + L-cysteine = (sulfur carrier)-SH + L-alanine</text>
        <dbReference type="Rhea" id="RHEA:43892"/>
        <dbReference type="Rhea" id="RHEA-COMP:14737"/>
        <dbReference type="Rhea" id="RHEA-COMP:14739"/>
        <dbReference type="ChEBI" id="CHEBI:29917"/>
        <dbReference type="ChEBI" id="CHEBI:35235"/>
        <dbReference type="ChEBI" id="CHEBI:57972"/>
        <dbReference type="ChEBI" id="CHEBI:64428"/>
        <dbReference type="EC" id="2.8.1.7"/>
    </reaction>
</comment>
<dbReference type="EMBL" id="CADCTA010000051">
    <property type="protein sequence ID" value="CAA9230673.1"/>
    <property type="molecule type" value="Genomic_DNA"/>
</dbReference>
<evidence type="ECO:0000256" key="9">
    <source>
        <dbReference type="ARBA" id="ARBA00023014"/>
    </source>
</evidence>
<name>A0A6J4HRD3_9BACT</name>
<evidence type="ECO:0000256" key="7">
    <source>
        <dbReference type="ARBA" id="ARBA00022898"/>
    </source>
</evidence>
<evidence type="ECO:0000256" key="4">
    <source>
        <dbReference type="ARBA" id="ARBA00012239"/>
    </source>
</evidence>
<dbReference type="SUPFAM" id="SSF53383">
    <property type="entry name" value="PLP-dependent transferases"/>
    <property type="match status" value="1"/>
</dbReference>
<dbReference type="InterPro" id="IPR015422">
    <property type="entry name" value="PyrdxlP-dep_Trfase_small"/>
</dbReference>
<dbReference type="Gene3D" id="1.10.260.50">
    <property type="match status" value="1"/>
</dbReference>
<comment type="cofactor">
    <cofactor evidence="1">
        <name>pyridoxal 5'-phosphate</name>
        <dbReference type="ChEBI" id="CHEBI:597326"/>
    </cofactor>
</comment>